<dbReference type="EMBL" id="JAJVDC020000050">
    <property type="protein sequence ID" value="KAL1629904.1"/>
    <property type="molecule type" value="Genomic_DNA"/>
</dbReference>
<organism evidence="2 3">
    <name type="scientific">Neofusicoccum ribis</name>
    <dbReference type="NCBI Taxonomy" id="45134"/>
    <lineage>
        <taxon>Eukaryota</taxon>
        <taxon>Fungi</taxon>
        <taxon>Dikarya</taxon>
        <taxon>Ascomycota</taxon>
        <taxon>Pezizomycotina</taxon>
        <taxon>Dothideomycetes</taxon>
        <taxon>Dothideomycetes incertae sedis</taxon>
        <taxon>Botryosphaeriales</taxon>
        <taxon>Botryosphaeriaceae</taxon>
        <taxon>Neofusicoccum</taxon>
    </lineage>
</organism>
<proteinExistence type="predicted"/>
<feature type="region of interest" description="Disordered" evidence="1">
    <location>
        <begin position="77"/>
        <end position="141"/>
    </location>
</feature>
<comment type="caution">
    <text evidence="2">The sequence shown here is derived from an EMBL/GenBank/DDBJ whole genome shotgun (WGS) entry which is preliminary data.</text>
</comment>
<sequence>MKATINGTLIACNLQLTPDILSLFQGGYLSVVDQRGLEEVDLLAASMLFDLSGALQLTEQGESSHTQLPTGELRVDGAEALGPNGADDEASAVGESLHSRAPSLCDENSVTDTPLPCMTPRETTEVSPFLSSGASSYELSATGSDRQLEEIMSPNELEEAWFDFEKYQRSPCTESSRTMSGSPVSHCQSAAGTGTDVDGGTDAENEIAARKGGWFIMMSRTTADLALEHVEPSENNDDDDVVIIDIRPARGAVRTGQDDDVVMLDMRSAQPTPKRGSGAAKKRRRRASRSSVVPYALPPQRIQNDAEQVMANLNRWAAFTGLWMEIYSIAMEAPGLRHATEAMDGYVRLVEDDDWNFQLWRDPLRQHWRKLKARWNELSDEELLDVEVTGKVRRAGRLLKAVLVSC</sequence>
<evidence type="ECO:0000313" key="2">
    <source>
        <dbReference type="EMBL" id="KAL1629904.1"/>
    </source>
</evidence>
<feature type="compositionally biased region" description="Polar residues" evidence="1">
    <location>
        <begin position="173"/>
        <end position="188"/>
    </location>
</feature>
<keyword evidence="3" id="KW-1185">Reference proteome</keyword>
<dbReference type="Proteomes" id="UP001521116">
    <property type="component" value="Unassembled WGS sequence"/>
</dbReference>
<evidence type="ECO:0000256" key="1">
    <source>
        <dbReference type="SAM" id="MobiDB-lite"/>
    </source>
</evidence>
<feature type="region of interest" description="Disordered" evidence="1">
    <location>
        <begin position="268"/>
        <end position="294"/>
    </location>
</feature>
<reference evidence="2 3" key="1">
    <citation type="submission" date="2024-02" db="EMBL/GenBank/DDBJ databases">
        <title>De novo assembly and annotation of 12 fungi associated with fruit tree decline syndrome in Ontario, Canada.</title>
        <authorList>
            <person name="Sulman M."/>
            <person name="Ellouze W."/>
            <person name="Ilyukhin E."/>
        </authorList>
    </citation>
    <scope>NUCLEOTIDE SEQUENCE [LARGE SCALE GENOMIC DNA]</scope>
    <source>
        <strain evidence="2 3">M1-105</strain>
    </source>
</reference>
<feature type="compositionally biased region" description="Polar residues" evidence="1">
    <location>
        <begin position="125"/>
        <end position="141"/>
    </location>
</feature>
<protein>
    <submittedName>
        <fullName evidence="2">Uncharacterized protein</fullName>
    </submittedName>
</protein>
<evidence type="ECO:0000313" key="3">
    <source>
        <dbReference type="Proteomes" id="UP001521116"/>
    </source>
</evidence>
<feature type="region of interest" description="Disordered" evidence="1">
    <location>
        <begin position="173"/>
        <end position="202"/>
    </location>
</feature>
<name>A0ABR3SV29_9PEZI</name>
<accession>A0ABR3SV29</accession>
<gene>
    <name evidence="2" type="ORF">SLS56_005174</name>
</gene>